<dbReference type="Gene3D" id="3.40.50.2300">
    <property type="match status" value="1"/>
</dbReference>
<keyword evidence="6 9" id="KW-0238">DNA-binding</keyword>
<evidence type="ECO:0000259" key="11">
    <source>
        <dbReference type="PROSITE" id="PS51755"/>
    </source>
</evidence>
<dbReference type="CDD" id="cd00383">
    <property type="entry name" value="trans_reg_C"/>
    <property type="match status" value="1"/>
</dbReference>
<proteinExistence type="predicted"/>
<dbReference type="EMBL" id="AP019782">
    <property type="protein sequence ID" value="BBL70529.1"/>
    <property type="molecule type" value="Genomic_DNA"/>
</dbReference>
<accession>A0A8D5AJ87</accession>
<organism evidence="12 13">
    <name type="scientific">Methylogaea oryzae</name>
    <dbReference type="NCBI Taxonomy" id="1295382"/>
    <lineage>
        <taxon>Bacteria</taxon>
        <taxon>Pseudomonadati</taxon>
        <taxon>Pseudomonadota</taxon>
        <taxon>Gammaproteobacteria</taxon>
        <taxon>Methylococcales</taxon>
        <taxon>Methylococcaceae</taxon>
        <taxon>Methylogaea</taxon>
    </lineage>
</organism>
<keyword evidence="13" id="KW-1185">Reference proteome</keyword>
<dbReference type="InterPro" id="IPR039420">
    <property type="entry name" value="WalR-like"/>
</dbReference>
<evidence type="ECO:0000313" key="13">
    <source>
        <dbReference type="Proteomes" id="UP000824988"/>
    </source>
</evidence>
<dbReference type="SUPFAM" id="SSF52172">
    <property type="entry name" value="CheY-like"/>
    <property type="match status" value="1"/>
</dbReference>
<evidence type="ECO:0000256" key="3">
    <source>
        <dbReference type="ARBA" id="ARBA00022553"/>
    </source>
</evidence>
<dbReference type="PROSITE" id="PS51755">
    <property type="entry name" value="OMPR_PHOB"/>
    <property type="match status" value="1"/>
</dbReference>
<dbReference type="InterPro" id="IPR016032">
    <property type="entry name" value="Sig_transdc_resp-reg_C-effctor"/>
</dbReference>
<dbReference type="Pfam" id="PF00486">
    <property type="entry name" value="Trans_reg_C"/>
    <property type="match status" value="1"/>
</dbReference>
<dbReference type="InterPro" id="IPR001867">
    <property type="entry name" value="OmpR/PhoB-type_DNA-bd"/>
</dbReference>
<dbReference type="SUPFAM" id="SSF46894">
    <property type="entry name" value="C-terminal effector domain of the bipartite response regulators"/>
    <property type="match status" value="1"/>
</dbReference>
<keyword evidence="5" id="KW-0805">Transcription regulation</keyword>
<keyword evidence="3 8" id="KW-0597">Phosphoprotein</keyword>
<dbReference type="InterPro" id="IPR036388">
    <property type="entry name" value="WH-like_DNA-bd_sf"/>
</dbReference>
<evidence type="ECO:0000256" key="8">
    <source>
        <dbReference type="PROSITE-ProRule" id="PRU00169"/>
    </source>
</evidence>
<dbReference type="PANTHER" id="PTHR48111:SF6">
    <property type="entry name" value="TRANSCRIPTIONAL REGULATORY PROTEIN CREB"/>
    <property type="match status" value="1"/>
</dbReference>
<dbReference type="AlphaFoldDB" id="A0A8D5AJ87"/>
<dbReference type="GO" id="GO:0000987">
    <property type="term" value="F:cis-regulatory region sequence-specific DNA binding"/>
    <property type="evidence" value="ECO:0007669"/>
    <property type="project" value="UniProtKB-ARBA"/>
</dbReference>
<dbReference type="SMART" id="SM00862">
    <property type="entry name" value="Trans_reg_C"/>
    <property type="match status" value="1"/>
</dbReference>
<evidence type="ECO:0000256" key="4">
    <source>
        <dbReference type="ARBA" id="ARBA00023012"/>
    </source>
</evidence>
<dbReference type="SMART" id="SM00448">
    <property type="entry name" value="REC"/>
    <property type="match status" value="1"/>
</dbReference>
<evidence type="ECO:0000256" key="7">
    <source>
        <dbReference type="ARBA" id="ARBA00023163"/>
    </source>
</evidence>
<dbReference type="GO" id="GO:0032993">
    <property type="term" value="C:protein-DNA complex"/>
    <property type="evidence" value="ECO:0007669"/>
    <property type="project" value="TreeGrafter"/>
</dbReference>
<reference evidence="12" key="1">
    <citation type="submission" date="2019-06" db="EMBL/GenBank/DDBJ databases">
        <title>Complete genome sequence of Methylogaea oryzae strain JCM16910.</title>
        <authorList>
            <person name="Asakawa S."/>
        </authorList>
    </citation>
    <scope>NUCLEOTIDE SEQUENCE</scope>
    <source>
        <strain evidence="12">E10</strain>
    </source>
</reference>
<dbReference type="Gene3D" id="6.10.250.690">
    <property type="match status" value="1"/>
</dbReference>
<feature type="domain" description="OmpR/PhoB-type" evidence="11">
    <location>
        <begin position="125"/>
        <end position="226"/>
    </location>
</feature>
<dbReference type="Proteomes" id="UP000824988">
    <property type="component" value="Chromosome"/>
</dbReference>
<dbReference type="Pfam" id="PF00072">
    <property type="entry name" value="Response_reg"/>
    <property type="match status" value="1"/>
</dbReference>
<keyword evidence="4" id="KW-0902">Two-component regulatory system</keyword>
<dbReference type="GO" id="GO:0042802">
    <property type="term" value="F:identical protein binding"/>
    <property type="evidence" value="ECO:0007669"/>
    <property type="project" value="UniProtKB-ARBA"/>
</dbReference>
<feature type="domain" description="Response regulatory" evidence="10">
    <location>
        <begin position="4"/>
        <end position="117"/>
    </location>
</feature>
<dbReference type="GO" id="GO:0000156">
    <property type="term" value="F:phosphorelay response regulator activity"/>
    <property type="evidence" value="ECO:0007669"/>
    <property type="project" value="TreeGrafter"/>
</dbReference>
<dbReference type="PROSITE" id="PS50110">
    <property type="entry name" value="RESPONSE_REGULATORY"/>
    <property type="match status" value="1"/>
</dbReference>
<name>A0A8D5AJ87_9GAMM</name>
<dbReference type="FunFam" id="3.40.50.2300:FF:000021">
    <property type="entry name" value="Two-component system response regulator KdpE"/>
    <property type="match status" value="1"/>
</dbReference>
<evidence type="ECO:0000256" key="5">
    <source>
        <dbReference type="ARBA" id="ARBA00023015"/>
    </source>
</evidence>
<keyword evidence="7" id="KW-0804">Transcription</keyword>
<feature type="modified residue" description="4-aspartylphosphate" evidence="8">
    <location>
        <position position="53"/>
    </location>
</feature>
<evidence type="ECO:0000313" key="12">
    <source>
        <dbReference type="EMBL" id="BBL70529.1"/>
    </source>
</evidence>
<dbReference type="RefSeq" id="WP_054774981.1">
    <property type="nucleotide sequence ID" value="NZ_AP019782.1"/>
</dbReference>
<evidence type="ECO:0000259" key="10">
    <source>
        <dbReference type="PROSITE" id="PS50110"/>
    </source>
</evidence>
<dbReference type="InterPro" id="IPR001789">
    <property type="entry name" value="Sig_transdc_resp-reg_receiver"/>
</dbReference>
<dbReference type="KEGG" id="moz:MoryE10_11350"/>
<evidence type="ECO:0000256" key="9">
    <source>
        <dbReference type="PROSITE-ProRule" id="PRU01091"/>
    </source>
</evidence>
<gene>
    <name evidence="12" type="ORF">MoryE10_11350</name>
</gene>
<keyword evidence="2" id="KW-0963">Cytoplasm</keyword>
<dbReference type="NCBIfam" id="NF008296">
    <property type="entry name" value="PRK11083.1"/>
    <property type="match status" value="1"/>
</dbReference>
<dbReference type="GO" id="GO:0045893">
    <property type="term" value="P:positive regulation of DNA-templated transcription"/>
    <property type="evidence" value="ECO:0007669"/>
    <property type="project" value="UniProtKB-ARBA"/>
</dbReference>
<dbReference type="GO" id="GO:0005829">
    <property type="term" value="C:cytosol"/>
    <property type="evidence" value="ECO:0007669"/>
    <property type="project" value="TreeGrafter"/>
</dbReference>
<dbReference type="PANTHER" id="PTHR48111">
    <property type="entry name" value="REGULATOR OF RPOS"/>
    <property type="match status" value="1"/>
</dbReference>
<evidence type="ECO:0000256" key="2">
    <source>
        <dbReference type="ARBA" id="ARBA00022490"/>
    </source>
</evidence>
<evidence type="ECO:0000256" key="1">
    <source>
        <dbReference type="ARBA" id="ARBA00004496"/>
    </source>
</evidence>
<dbReference type="InterPro" id="IPR011006">
    <property type="entry name" value="CheY-like_superfamily"/>
</dbReference>
<evidence type="ECO:0000256" key="6">
    <source>
        <dbReference type="ARBA" id="ARBA00023125"/>
    </source>
</evidence>
<protein>
    <submittedName>
        <fullName evidence="12">DNA-binding response regulator</fullName>
    </submittedName>
</protein>
<sequence length="228" mass="25338">MPPRILLVEDEAAIADTVAYALGSDGFLPVWCATGAAALQALRQEPADLVILDVGLPDINGFELFRRLADVSSAPVIFLTARSDEIDRVVGLELGADDYVAKPFSPRELTARVRSVLRRVNRGAAPTAAVEAVPFAVDEEKMRVAYFGQPLELSRYEYRLLKLFIGRPGRVFSRDELLERVWDEPDASFDRTVDAHIKTLRAKLKAVRPELDAIKTLRGSGYALRDDW</sequence>
<dbReference type="Gene3D" id="1.10.10.10">
    <property type="entry name" value="Winged helix-like DNA-binding domain superfamily/Winged helix DNA-binding domain"/>
    <property type="match status" value="1"/>
</dbReference>
<comment type="subcellular location">
    <subcellularLocation>
        <location evidence="1">Cytoplasm</location>
    </subcellularLocation>
</comment>
<feature type="DNA-binding region" description="OmpR/PhoB-type" evidence="9">
    <location>
        <begin position="125"/>
        <end position="226"/>
    </location>
</feature>